<dbReference type="InterPro" id="IPR048516">
    <property type="entry name" value="DGCcoil"/>
</dbReference>
<dbReference type="SMART" id="SM00267">
    <property type="entry name" value="GGDEF"/>
    <property type="match status" value="1"/>
</dbReference>
<dbReference type="InterPro" id="IPR043128">
    <property type="entry name" value="Rev_trsase/Diguanyl_cyclase"/>
</dbReference>
<feature type="domain" description="GGDEF" evidence="3">
    <location>
        <begin position="555"/>
        <end position="687"/>
    </location>
</feature>
<evidence type="ECO:0000256" key="1">
    <source>
        <dbReference type="SAM" id="Coils"/>
    </source>
</evidence>
<dbReference type="InterPro" id="IPR050469">
    <property type="entry name" value="Diguanylate_Cyclase"/>
</dbReference>
<reference evidence="4" key="1">
    <citation type="submission" date="2018-06" db="EMBL/GenBank/DDBJ databases">
        <authorList>
            <person name="Zhirakovskaya E."/>
        </authorList>
    </citation>
    <scope>NUCLEOTIDE SEQUENCE</scope>
</reference>
<evidence type="ECO:0000313" key="4">
    <source>
        <dbReference type="EMBL" id="VAW69000.1"/>
    </source>
</evidence>
<evidence type="ECO:0000256" key="2">
    <source>
        <dbReference type="SAM" id="MobiDB-lite"/>
    </source>
</evidence>
<sequence>MSSDEQDIEKWKEKYYDQLDQLEKKENDWEKLETTLKRTIGRLSLAAEGQHNSLDRHIKELRVTIKSRIDLNRLDSIVDDISHILTKLEETNNSPERASISILEQILSQLKLSESLEKPVQKLLKQLKKATDAQFESLLKESITLLQTATSTDNKNTRTENPSSTKSTTGFLDRLFHSSKEDTLTNTPADAIPSFTSTLSDILHNVPWPDNIINESESIINNIKTSADSKQLKSSLQQLDDVLKKWPITSESILETTSSDELQTYKNCLIELLNRLDNPDSPNGKLSALKISTRDAQQKSELDTLSDKLSALLLEQVDLTPPRQSNSAATDYSNNSAASQPGIQELLIRLLEQLIVPADLQNDVDKMKHRLSQETDPTNWKALLKDVALLINSIRSRMQKEKHEFENFLQQVTDRLKAMDLFLQTETSSLHTTEIQGNEFDLKINNNVNDIRQNINDATELSSLKQNVNSKLDTISEHIKLYREIEIKRVKQSQDQVSNMHTRMQTLEQETSKLKKVVIEKNKLAMIDALTAIPNRLSYEKKIEEEISRWKRFNNPLSLAIWDIDLFKKVNDTYGHKAGDKVLKTVAQLLNKRIRKTDFLARYGGEEFVMLLPGTRQEETLKLVNELRAQVENCGFHYHGEAVNITISCGISCFNSGDTLAGVFERADQALYKAKANGRNQCVAAACLSD</sequence>
<feature type="coiled-coil region" evidence="1">
    <location>
        <begin position="8"/>
        <end position="39"/>
    </location>
</feature>
<dbReference type="PANTHER" id="PTHR45138:SF9">
    <property type="entry name" value="DIGUANYLATE CYCLASE DGCM-RELATED"/>
    <property type="match status" value="1"/>
</dbReference>
<dbReference type="NCBIfam" id="TIGR00254">
    <property type="entry name" value="GGDEF"/>
    <property type="match status" value="1"/>
</dbReference>
<keyword evidence="1" id="KW-0175">Coiled coil</keyword>
<dbReference type="EMBL" id="UOFI01000140">
    <property type="protein sequence ID" value="VAW69000.1"/>
    <property type="molecule type" value="Genomic_DNA"/>
</dbReference>
<dbReference type="GO" id="GO:0052621">
    <property type="term" value="F:diguanylate cyclase activity"/>
    <property type="evidence" value="ECO:0007669"/>
    <property type="project" value="TreeGrafter"/>
</dbReference>
<dbReference type="AlphaFoldDB" id="A0A3B0XWA1"/>
<accession>A0A3B0XWA1</accession>
<dbReference type="Pfam" id="PF00990">
    <property type="entry name" value="GGDEF"/>
    <property type="match status" value="1"/>
</dbReference>
<organism evidence="4">
    <name type="scientific">hydrothermal vent metagenome</name>
    <dbReference type="NCBI Taxonomy" id="652676"/>
    <lineage>
        <taxon>unclassified sequences</taxon>
        <taxon>metagenomes</taxon>
        <taxon>ecological metagenomes</taxon>
    </lineage>
</organism>
<dbReference type="Gene3D" id="3.30.70.270">
    <property type="match status" value="1"/>
</dbReference>
<gene>
    <name evidence="4" type="ORF">MNBD_GAMMA09-1962</name>
</gene>
<dbReference type="PROSITE" id="PS50887">
    <property type="entry name" value="GGDEF"/>
    <property type="match status" value="1"/>
</dbReference>
<dbReference type="SUPFAM" id="SSF55073">
    <property type="entry name" value="Nucleotide cyclase"/>
    <property type="match status" value="1"/>
</dbReference>
<protein>
    <submittedName>
        <fullName evidence="4">Diguanylate cyclase (GGDEF domain)</fullName>
    </submittedName>
</protein>
<dbReference type="InterPro" id="IPR000160">
    <property type="entry name" value="GGDEF_dom"/>
</dbReference>
<name>A0A3B0XWA1_9ZZZZ</name>
<dbReference type="CDD" id="cd01949">
    <property type="entry name" value="GGDEF"/>
    <property type="match status" value="1"/>
</dbReference>
<feature type="region of interest" description="Disordered" evidence="2">
    <location>
        <begin position="150"/>
        <end position="170"/>
    </location>
</feature>
<dbReference type="PANTHER" id="PTHR45138">
    <property type="entry name" value="REGULATORY COMPONENTS OF SENSORY TRANSDUCTION SYSTEM"/>
    <property type="match status" value="1"/>
</dbReference>
<dbReference type="InterPro" id="IPR029787">
    <property type="entry name" value="Nucleotide_cyclase"/>
</dbReference>
<dbReference type="FunFam" id="3.30.70.270:FF:000001">
    <property type="entry name" value="Diguanylate cyclase domain protein"/>
    <property type="match status" value="1"/>
</dbReference>
<evidence type="ECO:0000259" key="3">
    <source>
        <dbReference type="PROSITE" id="PS50887"/>
    </source>
</evidence>
<proteinExistence type="predicted"/>
<dbReference type="Pfam" id="PF20975">
    <property type="entry name" value="DGCcoil"/>
    <property type="match status" value="1"/>
</dbReference>